<proteinExistence type="predicted"/>
<dbReference type="HOGENOM" id="CLU_1298770_0_0_6"/>
<dbReference type="STRING" id="1129794.C427_2438"/>
<dbReference type="KEGG" id="gps:C427_2438"/>
<gene>
    <name evidence="1" type="ORF">C427_2438</name>
</gene>
<evidence type="ECO:0000313" key="2">
    <source>
        <dbReference type="Proteomes" id="UP000011864"/>
    </source>
</evidence>
<keyword evidence="2" id="KW-1185">Reference proteome</keyword>
<dbReference type="PATRIC" id="fig|1129794.4.peg.2417"/>
<dbReference type="EMBL" id="CP003837">
    <property type="protein sequence ID" value="AGH44547.1"/>
    <property type="molecule type" value="Genomic_DNA"/>
</dbReference>
<dbReference type="AlphaFoldDB" id="K7A7K8"/>
<evidence type="ECO:0008006" key="3">
    <source>
        <dbReference type="Google" id="ProtNLM"/>
    </source>
</evidence>
<evidence type="ECO:0000313" key="1">
    <source>
        <dbReference type="EMBL" id="AGH44547.1"/>
    </source>
</evidence>
<protein>
    <recommendedName>
        <fullName evidence="3">DUF4376 domain-containing protein</fullName>
    </recommendedName>
</protein>
<reference evidence="1 2" key="1">
    <citation type="journal article" date="2013" name="Genome Announc.">
        <title>Complete Genome Sequence of Glaciecola psychrophila Strain 170T.</title>
        <authorList>
            <person name="Yin J."/>
            <person name="Chen J."/>
            <person name="Liu G."/>
            <person name="Yu Y."/>
            <person name="Song L."/>
            <person name="Wang X."/>
            <person name="Qu X."/>
        </authorList>
    </citation>
    <scope>NUCLEOTIDE SEQUENCE [LARGE SCALE GENOMIC DNA]</scope>
    <source>
        <strain evidence="1 2">170</strain>
    </source>
</reference>
<sequence>MIKNFTVLREDNSIRNISCPENEIGNQIETGEVISDKFYSNELYKYDGFDFILKSEDEKVLSKTLAKRVSELEIQLLQAGIALQNHRETYKSMSRNACVDLINQAAGRARTRAVSQGNLLVMEYERLIIQVNTWIAAGRDSADVPGMLNSYATHSGMTATNAADYIVAASDAYDTLLANTYDKRHQGAAAVNAATEDYAVVAQTYIDYLDTL</sequence>
<name>K7A7K8_9ALTE</name>
<dbReference type="Proteomes" id="UP000011864">
    <property type="component" value="Chromosome"/>
</dbReference>
<organism evidence="1 2">
    <name type="scientific">Paraglaciecola psychrophila 170</name>
    <dbReference type="NCBI Taxonomy" id="1129794"/>
    <lineage>
        <taxon>Bacteria</taxon>
        <taxon>Pseudomonadati</taxon>
        <taxon>Pseudomonadota</taxon>
        <taxon>Gammaproteobacteria</taxon>
        <taxon>Alteromonadales</taxon>
        <taxon>Alteromonadaceae</taxon>
        <taxon>Paraglaciecola</taxon>
    </lineage>
</organism>
<dbReference type="RefSeq" id="WP_007636450.1">
    <property type="nucleotide sequence ID" value="NC_020514.1"/>
</dbReference>
<accession>K7A7K8</accession>